<gene>
    <name evidence="1" type="ORF">CIRG_06230</name>
</gene>
<protein>
    <submittedName>
        <fullName evidence="1">Uncharacterized protein</fullName>
    </submittedName>
</protein>
<dbReference type="AlphaFoldDB" id="A0A0J6YHK9"/>
<dbReference type="Proteomes" id="UP000054565">
    <property type="component" value="Unassembled WGS sequence"/>
</dbReference>
<organism evidence="1 2">
    <name type="scientific">Coccidioides immitis RMSCC 2394</name>
    <dbReference type="NCBI Taxonomy" id="404692"/>
    <lineage>
        <taxon>Eukaryota</taxon>
        <taxon>Fungi</taxon>
        <taxon>Dikarya</taxon>
        <taxon>Ascomycota</taxon>
        <taxon>Pezizomycotina</taxon>
        <taxon>Eurotiomycetes</taxon>
        <taxon>Eurotiomycetidae</taxon>
        <taxon>Onygenales</taxon>
        <taxon>Onygenaceae</taxon>
        <taxon>Coccidioides</taxon>
    </lineage>
</organism>
<accession>A0A0J6YHK9</accession>
<reference evidence="2" key="1">
    <citation type="journal article" date="2010" name="Genome Res.">
        <title>Population genomic sequencing of Coccidioides fungi reveals recent hybridization and transposon control.</title>
        <authorList>
            <person name="Neafsey D.E."/>
            <person name="Barker B.M."/>
            <person name="Sharpton T.J."/>
            <person name="Stajich J.E."/>
            <person name="Park D.J."/>
            <person name="Whiston E."/>
            <person name="Hung C.-Y."/>
            <person name="McMahan C."/>
            <person name="White J."/>
            <person name="Sykes S."/>
            <person name="Heiman D."/>
            <person name="Young S."/>
            <person name="Zeng Q."/>
            <person name="Abouelleil A."/>
            <person name="Aftuck L."/>
            <person name="Bessette D."/>
            <person name="Brown A."/>
            <person name="FitzGerald M."/>
            <person name="Lui A."/>
            <person name="Macdonald J.P."/>
            <person name="Priest M."/>
            <person name="Orbach M.J."/>
            <person name="Galgiani J.N."/>
            <person name="Kirkland T.N."/>
            <person name="Cole G.T."/>
            <person name="Birren B.W."/>
            <person name="Henn M.R."/>
            <person name="Taylor J.W."/>
            <person name="Rounsley S.D."/>
        </authorList>
    </citation>
    <scope>NUCLEOTIDE SEQUENCE [LARGE SCALE GENOMIC DNA]</scope>
    <source>
        <strain evidence="2">RMSCC 2394</strain>
    </source>
</reference>
<proteinExistence type="predicted"/>
<name>A0A0J6YHK9_COCIT</name>
<sequence length="122" mass="13668">MVHTPKYSDGNVDWPPRNSSLFKLALAPRKSGLRGGSEGVHDADLELSSRWLEQPHIQNCLILAPCLAYKGSYSPRRYDHAAVNPSTMKFPYFFISNCHRLSVSRPPLIVALENTEFGPVKT</sequence>
<dbReference type="EMBL" id="DS028096">
    <property type="protein sequence ID" value="KMP06549.1"/>
    <property type="molecule type" value="Genomic_DNA"/>
</dbReference>
<evidence type="ECO:0000313" key="2">
    <source>
        <dbReference type="Proteomes" id="UP000054565"/>
    </source>
</evidence>
<evidence type="ECO:0000313" key="1">
    <source>
        <dbReference type="EMBL" id="KMP06549.1"/>
    </source>
</evidence>